<gene>
    <name evidence="12" type="primary">LOC112490494</name>
</gene>
<feature type="domain" description="RING-type" evidence="10">
    <location>
        <begin position="151"/>
        <end position="193"/>
    </location>
</feature>
<protein>
    <submittedName>
        <fullName evidence="12">Receptor homology region, transmembrane domain- and RING domain-containing protein 2-like</fullName>
    </submittedName>
</protein>
<evidence type="ECO:0000256" key="8">
    <source>
        <dbReference type="PROSITE-ProRule" id="PRU00175"/>
    </source>
</evidence>
<dbReference type="InterPro" id="IPR013083">
    <property type="entry name" value="Znf_RING/FYVE/PHD"/>
</dbReference>
<organism evidence="11 12">
    <name type="scientific">Ziziphus jujuba</name>
    <name type="common">Chinese jujube</name>
    <name type="synonym">Ziziphus sativa</name>
    <dbReference type="NCBI Taxonomy" id="326968"/>
    <lineage>
        <taxon>Eukaryota</taxon>
        <taxon>Viridiplantae</taxon>
        <taxon>Streptophyta</taxon>
        <taxon>Embryophyta</taxon>
        <taxon>Tracheophyta</taxon>
        <taxon>Spermatophyta</taxon>
        <taxon>Magnoliopsida</taxon>
        <taxon>eudicotyledons</taxon>
        <taxon>Gunneridae</taxon>
        <taxon>Pentapetalae</taxon>
        <taxon>rosids</taxon>
        <taxon>fabids</taxon>
        <taxon>Rosales</taxon>
        <taxon>Rhamnaceae</taxon>
        <taxon>Paliureae</taxon>
        <taxon>Ziziphus</taxon>
    </lineage>
</organism>
<dbReference type="PROSITE" id="PS50089">
    <property type="entry name" value="ZF_RING_2"/>
    <property type="match status" value="1"/>
</dbReference>
<evidence type="ECO:0000259" key="10">
    <source>
        <dbReference type="PROSITE" id="PS50089"/>
    </source>
</evidence>
<evidence type="ECO:0000256" key="2">
    <source>
        <dbReference type="ARBA" id="ARBA00022692"/>
    </source>
</evidence>
<keyword evidence="7 9" id="KW-0472">Membrane</keyword>
<evidence type="ECO:0000256" key="1">
    <source>
        <dbReference type="ARBA" id="ARBA00004167"/>
    </source>
</evidence>
<proteinExistence type="predicted"/>
<dbReference type="GeneID" id="112490494"/>
<evidence type="ECO:0000256" key="7">
    <source>
        <dbReference type="ARBA" id="ARBA00023136"/>
    </source>
</evidence>
<dbReference type="InterPro" id="IPR001841">
    <property type="entry name" value="Znf_RING"/>
</dbReference>
<reference evidence="12" key="2">
    <citation type="submission" date="2025-08" db="UniProtKB">
        <authorList>
            <consortium name="RefSeq"/>
        </authorList>
    </citation>
    <scope>IDENTIFICATION</scope>
    <source>
        <tissue evidence="12">Seedling</tissue>
    </source>
</reference>
<keyword evidence="6 9" id="KW-1133">Transmembrane helix</keyword>
<keyword evidence="2 9" id="KW-0812">Transmembrane</keyword>
<keyword evidence="4 8" id="KW-0863">Zinc-finger</keyword>
<dbReference type="PANTHER" id="PTHR47168">
    <property type="entry name" value="RING ZINC FINGER DOMAIN SUPERFAMILY PROTEIN-RELATED"/>
    <property type="match status" value="1"/>
</dbReference>
<keyword evidence="11" id="KW-1185">Reference proteome</keyword>
<feature type="transmembrane region" description="Helical" evidence="9">
    <location>
        <begin position="87"/>
        <end position="106"/>
    </location>
</feature>
<dbReference type="Pfam" id="PF13639">
    <property type="entry name" value="zf-RING_2"/>
    <property type="match status" value="1"/>
</dbReference>
<dbReference type="RefSeq" id="XP_060669696.1">
    <property type="nucleotide sequence ID" value="XM_060813713.1"/>
</dbReference>
<dbReference type="Gene3D" id="3.30.40.10">
    <property type="entry name" value="Zinc/RING finger domain, C3HC4 (zinc finger)"/>
    <property type="match status" value="1"/>
</dbReference>
<keyword evidence="5" id="KW-0862">Zinc</keyword>
<dbReference type="PANTHER" id="PTHR47168:SF1">
    <property type="entry name" value="OS02G0798600 PROTEIN"/>
    <property type="match status" value="1"/>
</dbReference>
<reference evidence="11" key="1">
    <citation type="submission" date="2025-05" db="UniProtKB">
        <authorList>
            <consortium name="RefSeq"/>
        </authorList>
    </citation>
    <scope>NUCLEOTIDE SEQUENCE [LARGE SCALE GENOMIC DNA]</scope>
</reference>
<evidence type="ECO:0000256" key="3">
    <source>
        <dbReference type="ARBA" id="ARBA00022723"/>
    </source>
</evidence>
<keyword evidence="3" id="KW-0479">Metal-binding</keyword>
<sequence>MSIQLFLKKITREFKVSNGIMNIEPENYAFLEYFLVVLCLGRLRGGLDESSRRNAFCPSGFHPDGSCSCESFLMTEESTTRASISRIVMLAEALFVYCIIYVLHILDEIHRQPVCLTFPDYGLNTDIVDSFPPKSHKKVDAAEASDDVKECYICLAEYKDGDKIRVLPCHHEYHMSCVDKWLKEIHGVCPLCRGDVHDGSLECSVSNSEMPFVLTKLFVAFM</sequence>
<dbReference type="InterPro" id="IPR051653">
    <property type="entry name" value="E3_ligase_sorting_rcpt"/>
</dbReference>
<name>A0ABM3ZYY0_ZIZJJ</name>
<evidence type="ECO:0000256" key="9">
    <source>
        <dbReference type="SAM" id="Phobius"/>
    </source>
</evidence>
<evidence type="ECO:0000313" key="12">
    <source>
        <dbReference type="RefSeq" id="XP_060669696.1"/>
    </source>
</evidence>
<comment type="subcellular location">
    <subcellularLocation>
        <location evidence="1">Membrane</location>
        <topology evidence="1">Single-pass membrane protein</topology>
    </subcellularLocation>
</comment>
<evidence type="ECO:0000256" key="6">
    <source>
        <dbReference type="ARBA" id="ARBA00022989"/>
    </source>
</evidence>
<accession>A0ABM3ZYY0</accession>
<evidence type="ECO:0000256" key="5">
    <source>
        <dbReference type="ARBA" id="ARBA00022833"/>
    </source>
</evidence>
<dbReference type="Proteomes" id="UP001652623">
    <property type="component" value="Chromosome 1"/>
</dbReference>
<dbReference type="SMART" id="SM00184">
    <property type="entry name" value="RING"/>
    <property type="match status" value="1"/>
</dbReference>
<evidence type="ECO:0000313" key="11">
    <source>
        <dbReference type="Proteomes" id="UP001652623"/>
    </source>
</evidence>
<dbReference type="SUPFAM" id="SSF57850">
    <property type="entry name" value="RING/U-box"/>
    <property type="match status" value="1"/>
</dbReference>
<evidence type="ECO:0000256" key="4">
    <source>
        <dbReference type="ARBA" id="ARBA00022771"/>
    </source>
</evidence>